<feature type="domain" description="JmjC" evidence="4">
    <location>
        <begin position="1078"/>
        <end position="1232"/>
    </location>
</feature>
<keyword evidence="6" id="KW-1185">Reference proteome</keyword>
<feature type="compositionally biased region" description="Polar residues" evidence="3">
    <location>
        <begin position="990"/>
        <end position="1000"/>
    </location>
</feature>
<sequence length="1395" mass="156125">MHCSHDLPSVCRHSEVSPAFTMAVGIAQTMPPNHFIEEIDVNDPEYVRQMLRPPVIKEDVKLMQQRARVSLVLRSPFFRRELEKIVASQMKDGCLNANVAALMQILDYFTPHTKFGSSNFTRSATMPVLPINDLKGAHPPNYQKGERLVRCKLASVYRLVDIFGWNKGISCHITARVTRDSNEYLISPLGLLYHEITASSLAKVALDGSIIDPGTAGLGIDRQGWLLHAAVHEARPDVRCIIHLNTPATIAVSCTKSGLLPISQEAMILGEACIYDPTTLPTGTTHGDSEMNATQRKDRRYAEERAAVATALSAHSQDCMILMVRNHGILAMGQSIEEAWFVAFTAIVACEAQLRVASLGEEELVLPIKEAQQAAHYVGRTPAAVQLRPGENVGSSGWRRGELEFEALMRRLDAAGYHTGHVYRLGQVRAAAGTASTIRRQPLEDIPDDVAVTEPMTPREAAAFVRKTASLGRGLRGLKDVEIPPATSSFSSAYYGDEESRAAAAAEARAKTMSLSRTHWLNTPNAYARQDIEEIGTPNPKKIPHWTEDLEDAKRRTGGLAVPIDNPNQFAPQGADPHEFRRRQRKVKENYYKDTKNAGPRSRILEGLDLEDGELTDGTTSPIVSPRGTLLRVDPSNPPTLEPGHIVVVGAASKGIISRDQRHNVGIFQSVYSPNPFDRVTDDDLERYRENVDRKTRGLPSLEDEEAAARIEEARKAAEVARQAMEIAASQPMKFRFRLKTTSFKTEQREQRETVMMGIDNSNTLADLPSNLLCSSATSACLSETNKLLSTRRSISSSRFGFEKEVDSECAHVTFPSTSLDTLSSSAAPVQETINKEVSSEAVQSHCSKPLVRRHSAFRCWYWPRMNLRSTPISVITPLDKTKYVQKPTSSEPSRFRWLKRRKTIAGLIAATSSCNQSPGFSLRNTIQPLSLSEIFVGTDNQLDRTQELSSNWPSGAIIRFHHSVDSRVSPCASGDSTNMPAKSLDTDTSRAGQSGTSGAEASHDDTEKELSHCVSSRPNPRPFAIKEEQILCVADCSRSEFGAHQTLELSVLDFTTYWEASCNHQDDRLLYLKDWHYFKHVDEEFYQLPDLFASDWMNEFWNVRQDVQDDFRFVYLGVRNTWTPLHADVYQSYSWSANICGEKRWWFFPPGEEKKLCAFNNGHMPMDVRNLPLESTGATYFLIVQHPGQAVFVPSGWYHQVVNATNCLSINHNWFNATNVEWVWDHLQSQLASVEASTEDVRDTPGWHEQCQVCLRALAGINFQEFLILLKYILLTRWPNKSICLPLSSTCQSAQSDGDPDELTRLERVIDAGLLECLQSDIGTLRSLLQNPNSWRDEIQGFGVELVQRKLPQWIRLHDFTSVLQIIPLFLKHPVVERLQPISENPLNKHLTVL</sequence>
<dbReference type="PANTHER" id="PTHR10672:SF3">
    <property type="entry name" value="PROTEIN HU-LI TAI SHAO"/>
    <property type="match status" value="1"/>
</dbReference>
<evidence type="ECO:0000256" key="1">
    <source>
        <dbReference type="ARBA" id="ARBA00006274"/>
    </source>
</evidence>
<reference evidence="5" key="1">
    <citation type="submission" date="2019-07" db="EMBL/GenBank/DDBJ databases">
        <title>Annotation for the trematode Paragonimus miyazaki's.</title>
        <authorList>
            <person name="Choi Y.-J."/>
        </authorList>
    </citation>
    <scope>NUCLEOTIDE SEQUENCE</scope>
    <source>
        <strain evidence="5">Japan</strain>
    </source>
</reference>
<evidence type="ECO:0000256" key="2">
    <source>
        <dbReference type="SAM" id="Coils"/>
    </source>
</evidence>
<dbReference type="SUPFAM" id="SSF53639">
    <property type="entry name" value="AraD/HMP-PK domain-like"/>
    <property type="match status" value="1"/>
</dbReference>
<dbReference type="InterPro" id="IPR003347">
    <property type="entry name" value="JmjC_dom"/>
</dbReference>
<dbReference type="SMART" id="SM00558">
    <property type="entry name" value="JmjC"/>
    <property type="match status" value="1"/>
</dbReference>
<dbReference type="GO" id="GO:0051015">
    <property type="term" value="F:actin filament binding"/>
    <property type="evidence" value="ECO:0007669"/>
    <property type="project" value="TreeGrafter"/>
</dbReference>
<keyword evidence="2" id="KW-0175">Coiled coil</keyword>
<name>A0A8S9YCI1_9TREM</name>
<dbReference type="PANTHER" id="PTHR10672">
    <property type="entry name" value="ADDUCIN"/>
    <property type="match status" value="1"/>
</dbReference>
<organism evidence="5 6">
    <name type="scientific">Paragonimus skrjabini miyazakii</name>
    <dbReference type="NCBI Taxonomy" id="59628"/>
    <lineage>
        <taxon>Eukaryota</taxon>
        <taxon>Metazoa</taxon>
        <taxon>Spiralia</taxon>
        <taxon>Lophotrochozoa</taxon>
        <taxon>Platyhelminthes</taxon>
        <taxon>Trematoda</taxon>
        <taxon>Digenea</taxon>
        <taxon>Plagiorchiida</taxon>
        <taxon>Troglotremata</taxon>
        <taxon>Troglotrematidae</taxon>
        <taxon>Paragonimus</taxon>
    </lineage>
</organism>
<dbReference type="GO" id="GO:0005886">
    <property type="term" value="C:plasma membrane"/>
    <property type="evidence" value="ECO:0007669"/>
    <property type="project" value="UniProtKB-SubCell"/>
</dbReference>
<dbReference type="GO" id="GO:0005856">
    <property type="term" value="C:cytoskeleton"/>
    <property type="evidence" value="ECO:0007669"/>
    <property type="project" value="TreeGrafter"/>
</dbReference>
<dbReference type="Gene3D" id="2.60.120.650">
    <property type="entry name" value="Cupin"/>
    <property type="match status" value="1"/>
</dbReference>
<dbReference type="SMART" id="SM01007">
    <property type="entry name" value="Aldolase_II"/>
    <property type="match status" value="1"/>
</dbReference>
<dbReference type="InterPro" id="IPR001303">
    <property type="entry name" value="Aldolase_II/adducin_N"/>
</dbReference>
<dbReference type="OrthoDB" id="3238794at2759"/>
<proteinExistence type="inferred from homology"/>
<evidence type="ECO:0000313" key="6">
    <source>
        <dbReference type="Proteomes" id="UP000822476"/>
    </source>
</evidence>
<evidence type="ECO:0000256" key="3">
    <source>
        <dbReference type="SAM" id="MobiDB-lite"/>
    </source>
</evidence>
<dbReference type="InterPro" id="IPR051017">
    <property type="entry name" value="Aldolase-II_Adducin_sf"/>
</dbReference>
<accession>A0A8S9YCI1</accession>
<feature type="region of interest" description="Disordered" evidence="3">
    <location>
        <begin position="970"/>
        <end position="1016"/>
    </location>
</feature>
<feature type="region of interest" description="Disordered" evidence="3">
    <location>
        <begin position="561"/>
        <end position="580"/>
    </location>
</feature>
<protein>
    <recommendedName>
        <fullName evidence="4">JmjC domain-containing protein</fullName>
    </recommendedName>
</protein>
<comment type="caution">
    <text evidence="5">The sequence shown here is derived from an EMBL/GenBank/DDBJ whole genome shotgun (WGS) entry which is preliminary data.</text>
</comment>
<dbReference type="Gene3D" id="3.40.225.10">
    <property type="entry name" value="Class II aldolase/adducin N-terminal domain"/>
    <property type="match status" value="1"/>
</dbReference>
<dbReference type="SUPFAM" id="SSF51197">
    <property type="entry name" value="Clavaminate synthase-like"/>
    <property type="match status" value="1"/>
</dbReference>
<dbReference type="InterPro" id="IPR036409">
    <property type="entry name" value="Aldolase_II/adducin_N_sf"/>
</dbReference>
<dbReference type="Proteomes" id="UP000822476">
    <property type="component" value="Unassembled WGS sequence"/>
</dbReference>
<feature type="coiled-coil region" evidence="2">
    <location>
        <begin position="685"/>
        <end position="731"/>
    </location>
</feature>
<comment type="similarity">
    <text evidence="1">Belongs to the aldolase class II family. Adducin subfamily.</text>
</comment>
<dbReference type="PROSITE" id="PS51184">
    <property type="entry name" value="JMJC"/>
    <property type="match status" value="1"/>
</dbReference>
<evidence type="ECO:0000313" key="5">
    <source>
        <dbReference type="EMBL" id="KAF7232250.1"/>
    </source>
</evidence>
<evidence type="ECO:0000259" key="4">
    <source>
        <dbReference type="PROSITE" id="PS51184"/>
    </source>
</evidence>
<feature type="compositionally biased region" description="Basic and acidic residues" evidence="3">
    <location>
        <begin position="1002"/>
        <end position="1012"/>
    </location>
</feature>
<gene>
    <name evidence="5" type="ORF">EG68_08584</name>
</gene>
<dbReference type="EMBL" id="JTDE01021957">
    <property type="protein sequence ID" value="KAF7232250.1"/>
    <property type="molecule type" value="Genomic_DNA"/>
</dbReference>
<dbReference type="Pfam" id="PF00596">
    <property type="entry name" value="Aldolase_II"/>
    <property type="match status" value="1"/>
</dbReference>
<dbReference type="Pfam" id="PF02373">
    <property type="entry name" value="JmjC"/>
    <property type="match status" value="1"/>
</dbReference>
<dbReference type="GO" id="GO:0014069">
    <property type="term" value="C:postsynaptic density"/>
    <property type="evidence" value="ECO:0007669"/>
    <property type="project" value="TreeGrafter"/>
</dbReference>